<dbReference type="RefSeq" id="WP_125245039.1">
    <property type="nucleotide sequence ID" value="NZ_RSED01000022.1"/>
</dbReference>
<reference evidence="1 2" key="1">
    <citation type="submission" date="2018-12" db="EMBL/GenBank/DDBJ databases">
        <title>The whole draft genome of Aquabacterium sp. SJQ9.</title>
        <authorList>
            <person name="Sun L."/>
            <person name="Gao X."/>
            <person name="Chen W."/>
            <person name="Huang K."/>
        </authorList>
    </citation>
    <scope>NUCLEOTIDE SEQUENCE [LARGE SCALE GENOMIC DNA]</scope>
    <source>
        <strain evidence="1 2">SJQ9</strain>
    </source>
</reference>
<evidence type="ECO:0000313" key="1">
    <source>
        <dbReference type="EMBL" id="RRS02432.1"/>
    </source>
</evidence>
<dbReference type="Proteomes" id="UP000269265">
    <property type="component" value="Unassembled WGS sequence"/>
</dbReference>
<organism evidence="1 2">
    <name type="scientific">Aquabacterium soli</name>
    <dbReference type="NCBI Taxonomy" id="2493092"/>
    <lineage>
        <taxon>Bacteria</taxon>
        <taxon>Pseudomonadati</taxon>
        <taxon>Pseudomonadota</taxon>
        <taxon>Betaproteobacteria</taxon>
        <taxon>Burkholderiales</taxon>
        <taxon>Aquabacterium</taxon>
    </lineage>
</organism>
<dbReference type="AlphaFoldDB" id="A0A3R8S4T5"/>
<gene>
    <name evidence="1" type="ORF">EIP75_20390</name>
</gene>
<sequence>MTTKTELKTAPRAALADLQSLAAQGVERALAARRMTELSAEQVQAVSGAGVYLPVGGHIINGKINPEIIRNLQVSQIPQINTATLGGLVLR</sequence>
<keyword evidence="2" id="KW-1185">Reference proteome</keyword>
<evidence type="ECO:0000313" key="2">
    <source>
        <dbReference type="Proteomes" id="UP000269265"/>
    </source>
</evidence>
<dbReference type="EMBL" id="RSED01000022">
    <property type="protein sequence ID" value="RRS02432.1"/>
    <property type="molecule type" value="Genomic_DNA"/>
</dbReference>
<name>A0A3R8S4T5_9BURK</name>
<proteinExistence type="predicted"/>
<protein>
    <submittedName>
        <fullName evidence="1">Uncharacterized protein</fullName>
    </submittedName>
</protein>
<accession>A0A3R8S4T5</accession>
<comment type="caution">
    <text evidence="1">The sequence shown here is derived from an EMBL/GenBank/DDBJ whole genome shotgun (WGS) entry which is preliminary data.</text>
</comment>